<gene>
    <name evidence="6" type="primary">rssA</name>
    <name evidence="7" type="ORF">CLV93_10488</name>
    <name evidence="6" type="ORF">JCM18694_22050</name>
</gene>
<proteinExistence type="predicted"/>
<dbReference type="GO" id="GO:0006508">
    <property type="term" value="P:proteolysis"/>
    <property type="evidence" value="ECO:0007669"/>
    <property type="project" value="UniProtKB-KW"/>
</dbReference>
<reference evidence="7 8" key="1">
    <citation type="submission" date="2018-03" db="EMBL/GenBank/DDBJ databases">
        <title>Genomic Encyclopedia of Archaeal and Bacterial Type Strains, Phase II (KMG-II): from individual species to whole genera.</title>
        <authorList>
            <person name="Goeker M."/>
        </authorList>
    </citation>
    <scope>NUCLEOTIDE SEQUENCE [LARGE SCALE GENOMIC DNA]</scope>
    <source>
        <strain evidence="7 8">DSM 27267</strain>
    </source>
</reference>
<sequence>MKQKVSLVLSGGGARGIAHIGVIEELEKQGFEISSIAGTSMGALVGGVYALGKMEEYKEWLYTLDKFKVFNLVDFTLSSQGLIKGDKVLNKMKEFIPDAKIEELSIHYAAVAADIMNKKEVVFRKGSVFEAIRASMAIPTVFTPVKTKNGLLVDGGIINNIPLNHVKREKDDLLIAVNVNADVPVDKPAVSKKEEKNNRSVYQEKIREFYQQLHLSSSDNKEEKLGYFDLINKTIAMMTYHIGQANLKNHPPDILMEISHEACSTFDFYRAKELVSMGRHAAQKSLKKYEGETIGSQAEH</sequence>
<keyword evidence="1 4" id="KW-0378">Hydrolase</keyword>
<evidence type="ECO:0000256" key="1">
    <source>
        <dbReference type="ARBA" id="ARBA00022801"/>
    </source>
</evidence>
<dbReference type="RefSeq" id="WP_106541961.1">
    <property type="nucleotide sequence ID" value="NZ_BLAU01000001.1"/>
</dbReference>
<keyword evidence="2 4" id="KW-0442">Lipid degradation</keyword>
<feature type="active site" description="Nucleophile" evidence="4">
    <location>
        <position position="40"/>
    </location>
</feature>
<keyword evidence="6" id="KW-0645">Protease</keyword>
<dbReference type="InterPro" id="IPR016035">
    <property type="entry name" value="Acyl_Trfase/lysoPLipase"/>
</dbReference>
<evidence type="ECO:0000256" key="4">
    <source>
        <dbReference type="PROSITE-ProRule" id="PRU01161"/>
    </source>
</evidence>
<dbReference type="GO" id="GO:0008233">
    <property type="term" value="F:peptidase activity"/>
    <property type="evidence" value="ECO:0007669"/>
    <property type="project" value="UniProtKB-KW"/>
</dbReference>
<evidence type="ECO:0000256" key="2">
    <source>
        <dbReference type="ARBA" id="ARBA00022963"/>
    </source>
</evidence>
<dbReference type="OrthoDB" id="9770965at2"/>
<dbReference type="Proteomes" id="UP000240621">
    <property type="component" value="Unassembled WGS sequence"/>
</dbReference>
<feature type="active site" description="Proton acceptor" evidence="4">
    <location>
        <position position="154"/>
    </location>
</feature>
<dbReference type="GO" id="GO:0016042">
    <property type="term" value="P:lipid catabolic process"/>
    <property type="evidence" value="ECO:0007669"/>
    <property type="project" value="UniProtKB-UniRule"/>
</dbReference>
<dbReference type="PROSITE" id="PS51635">
    <property type="entry name" value="PNPLA"/>
    <property type="match status" value="1"/>
</dbReference>
<evidence type="ECO:0000256" key="3">
    <source>
        <dbReference type="ARBA" id="ARBA00023098"/>
    </source>
</evidence>
<keyword evidence="3 4" id="KW-0443">Lipid metabolism</keyword>
<evidence type="ECO:0000313" key="8">
    <source>
        <dbReference type="Proteomes" id="UP000240621"/>
    </source>
</evidence>
<evidence type="ECO:0000313" key="7">
    <source>
        <dbReference type="EMBL" id="PSK83158.1"/>
    </source>
</evidence>
<dbReference type="EMBL" id="PYGC01000004">
    <property type="protein sequence ID" value="PSK83158.1"/>
    <property type="molecule type" value="Genomic_DNA"/>
</dbReference>
<feature type="domain" description="PNPLA" evidence="5">
    <location>
        <begin position="7"/>
        <end position="167"/>
    </location>
</feature>
<dbReference type="PANTHER" id="PTHR14226">
    <property type="entry name" value="NEUROPATHY TARGET ESTERASE/SWISS CHEESE D.MELANOGASTER"/>
    <property type="match status" value="1"/>
</dbReference>
<comment type="caution">
    <text evidence="7">The sequence shown here is derived from an EMBL/GenBank/DDBJ whole genome shotgun (WGS) entry which is preliminary data.</text>
</comment>
<dbReference type="SUPFAM" id="SSF52151">
    <property type="entry name" value="FabD/lysophospholipase-like"/>
    <property type="match status" value="1"/>
</dbReference>
<dbReference type="PANTHER" id="PTHR14226:SF76">
    <property type="entry name" value="NTE FAMILY PROTEIN RSSA"/>
    <property type="match status" value="1"/>
</dbReference>
<reference evidence="6 9" key="2">
    <citation type="submission" date="2019-10" db="EMBL/GenBank/DDBJ databases">
        <title>Prolixibacter strains distinguished by the presence of nitrate reductase genes were adept at nitrate-dependent anaerobic corrosion of metallic iron and carbon steel.</title>
        <authorList>
            <person name="Iino T."/>
            <person name="Shono N."/>
            <person name="Ito K."/>
            <person name="Nakamura R."/>
            <person name="Sueoka K."/>
            <person name="Harayama S."/>
            <person name="Ohkuma M."/>
        </authorList>
    </citation>
    <scope>NUCLEOTIDE SEQUENCE [LARGE SCALE GENOMIC DNA]</scope>
    <source>
        <strain evidence="6 9">MIC1-1</strain>
    </source>
</reference>
<dbReference type="Proteomes" id="UP000396862">
    <property type="component" value="Unassembled WGS sequence"/>
</dbReference>
<feature type="short sequence motif" description="GXSXG" evidence="4">
    <location>
        <begin position="38"/>
        <end position="42"/>
    </location>
</feature>
<evidence type="ECO:0000259" key="5">
    <source>
        <dbReference type="PROSITE" id="PS51635"/>
    </source>
</evidence>
<dbReference type="Gene3D" id="3.40.1090.10">
    <property type="entry name" value="Cytosolic phospholipase A2 catalytic domain"/>
    <property type="match status" value="1"/>
</dbReference>
<keyword evidence="9" id="KW-1185">Reference proteome</keyword>
<dbReference type="InterPro" id="IPR002641">
    <property type="entry name" value="PNPLA_dom"/>
</dbReference>
<name>A0A2P8CDU5_9BACT</name>
<dbReference type="EMBL" id="BLAU01000001">
    <property type="protein sequence ID" value="GET21959.1"/>
    <property type="molecule type" value="Genomic_DNA"/>
</dbReference>
<evidence type="ECO:0000313" key="9">
    <source>
        <dbReference type="Proteomes" id="UP000396862"/>
    </source>
</evidence>
<feature type="short sequence motif" description="GXGXXG" evidence="4">
    <location>
        <begin position="11"/>
        <end position="16"/>
    </location>
</feature>
<protein>
    <submittedName>
        <fullName evidence="7">NTE family protein</fullName>
    </submittedName>
    <submittedName>
        <fullName evidence="6">Serine protease</fullName>
    </submittedName>
</protein>
<evidence type="ECO:0000313" key="6">
    <source>
        <dbReference type="EMBL" id="GET21959.1"/>
    </source>
</evidence>
<feature type="short sequence motif" description="DGA/G" evidence="4">
    <location>
        <begin position="154"/>
        <end position="156"/>
    </location>
</feature>
<dbReference type="Pfam" id="PF01734">
    <property type="entry name" value="Patatin"/>
    <property type="match status" value="1"/>
</dbReference>
<dbReference type="InterPro" id="IPR050301">
    <property type="entry name" value="NTE"/>
</dbReference>
<accession>A0A2P8CDU5</accession>
<dbReference type="AlphaFoldDB" id="A0A2P8CDU5"/>
<organism evidence="7 8">
    <name type="scientific">Prolixibacter denitrificans</name>
    <dbReference type="NCBI Taxonomy" id="1541063"/>
    <lineage>
        <taxon>Bacteria</taxon>
        <taxon>Pseudomonadati</taxon>
        <taxon>Bacteroidota</taxon>
        <taxon>Bacteroidia</taxon>
        <taxon>Marinilabiliales</taxon>
        <taxon>Prolixibacteraceae</taxon>
        <taxon>Prolixibacter</taxon>
    </lineage>
</organism>